<comment type="caution">
    <text evidence="1">The sequence shown here is derived from an EMBL/GenBank/DDBJ whole genome shotgun (WGS) entry which is preliminary data.</text>
</comment>
<dbReference type="Proteomes" id="UP000077752">
    <property type="component" value="Unassembled WGS sequence"/>
</dbReference>
<sequence length="127" mass="13839">MVGGRAEGQGPDGRADAVEQQVAARWITGQADGHRHHRAQAVDEAETQHPDVGMAAHMLQCTVAHHLPAWFARQQFASMATPHEVPELVAGVAAEEGHQHHQVDIHVSAERQESGQHQDGLAFKERT</sequence>
<protein>
    <submittedName>
        <fullName evidence="1">Uncharacterized protein</fullName>
    </submittedName>
</protein>
<dbReference type="AlphaFoldDB" id="A0A177SX95"/>
<gene>
    <name evidence="1" type="ORF">AYO28_05420</name>
</gene>
<organism evidence="1 2">
    <name type="scientific">Pseudomonas putida</name>
    <name type="common">Arthrobacter siderocapsulatus</name>
    <dbReference type="NCBI Taxonomy" id="303"/>
    <lineage>
        <taxon>Bacteria</taxon>
        <taxon>Pseudomonadati</taxon>
        <taxon>Pseudomonadota</taxon>
        <taxon>Gammaproteobacteria</taxon>
        <taxon>Pseudomonadales</taxon>
        <taxon>Pseudomonadaceae</taxon>
        <taxon>Pseudomonas</taxon>
    </lineage>
</organism>
<reference evidence="1 2" key="1">
    <citation type="submission" date="2016-03" db="EMBL/GenBank/DDBJ databases">
        <title>Draft Genome Assembly of Pseudomonas putida strain CBF10-2.</title>
        <authorList>
            <person name="Iyer R.S."/>
            <person name="Damania A."/>
        </authorList>
    </citation>
    <scope>NUCLEOTIDE SEQUENCE [LARGE SCALE GENOMIC DNA]</scope>
    <source>
        <strain evidence="1 2">CBF10-2</strain>
    </source>
</reference>
<evidence type="ECO:0000313" key="1">
    <source>
        <dbReference type="EMBL" id="OAI94950.1"/>
    </source>
</evidence>
<proteinExistence type="predicted"/>
<evidence type="ECO:0000313" key="2">
    <source>
        <dbReference type="Proteomes" id="UP000077752"/>
    </source>
</evidence>
<name>A0A177SX95_PSEPU</name>
<dbReference type="EMBL" id="LUCV01000003">
    <property type="protein sequence ID" value="OAI94950.1"/>
    <property type="molecule type" value="Genomic_DNA"/>
</dbReference>
<accession>A0A177SX95</accession>